<dbReference type="PANTHER" id="PTHR43033">
    <property type="entry name" value="TRNA(ILE)-LYSIDINE SYNTHASE-RELATED"/>
    <property type="match status" value="1"/>
</dbReference>
<dbReference type="SUPFAM" id="SSF82829">
    <property type="entry name" value="MesJ substrate recognition domain-like"/>
    <property type="match status" value="1"/>
</dbReference>
<dbReference type="Pfam" id="PF11734">
    <property type="entry name" value="TilS_C"/>
    <property type="match status" value="1"/>
</dbReference>
<dbReference type="SUPFAM" id="SSF56037">
    <property type="entry name" value="PheT/TilS domain"/>
    <property type="match status" value="1"/>
</dbReference>
<dbReference type="NCBIfam" id="TIGR02432">
    <property type="entry name" value="lysidine_TilS_N"/>
    <property type="match status" value="1"/>
</dbReference>
<reference evidence="10 11" key="1">
    <citation type="submission" date="2017-03" db="EMBL/GenBank/DDBJ databases">
        <title>Complete genome sequence of Candidatus 'Thiodictyon syntrophicum' sp. nov. strain Cad16T, a photolithoautotroph purple sulfur bacterium isolated from an alpine meromictic lake.</title>
        <authorList>
            <person name="Luedin S.M."/>
            <person name="Pothier J.F."/>
            <person name="Danza F."/>
            <person name="Storelli N."/>
            <person name="Wittwer M."/>
            <person name="Tonolla M."/>
        </authorList>
    </citation>
    <scope>NUCLEOTIDE SEQUENCE [LARGE SCALE GENOMIC DNA]</scope>
    <source>
        <strain evidence="10 11">Cad16T</strain>
    </source>
</reference>
<dbReference type="InterPro" id="IPR012094">
    <property type="entry name" value="tRNA_Ile_lys_synt"/>
</dbReference>
<evidence type="ECO:0000256" key="5">
    <source>
        <dbReference type="ARBA" id="ARBA00022741"/>
    </source>
</evidence>
<dbReference type="Gene3D" id="1.20.59.20">
    <property type="match status" value="1"/>
</dbReference>
<comment type="subcellular location">
    <subcellularLocation>
        <location evidence="1 8">Cytoplasm</location>
    </subcellularLocation>
</comment>
<evidence type="ECO:0000256" key="6">
    <source>
        <dbReference type="ARBA" id="ARBA00022840"/>
    </source>
</evidence>
<evidence type="ECO:0000313" key="11">
    <source>
        <dbReference type="Proteomes" id="UP000232638"/>
    </source>
</evidence>
<evidence type="ECO:0000313" key="10">
    <source>
        <dbReference type="EMBL" id="AUB80981.1"/>
    </source>
</evidence>
<evidence type="ECO:0000256" key="8">
    <source>
        <dbReference type="HAMAP-Rule" id="MF_01161"/>
    </source>
</evidence>
<dbReference type="HAMAP" id="MF_01161">
    <property type="entry name" value="tRNA_Ile_lys_synt"/>
    <property type="match status" value="1"/>
</dbReference>
<dbReference type="PANTHER" id="PTHR43033:SF1">
    <property type="entry name" value="TRNA(ILE)-LYSIDINE SYNTHASE-RELATED"/>
    <property type="match status" value="1"/>
</dbReference>
<dbReference type="InterPro" id="IPR012795">
    <property type="entry name" value="tRNA_Ile_lys_synt_N"/>
</dbReference>
<accession>A0A2K8U7D7</accession>
<dbReference type="Pfam" id="PF09179">
    <property type="entry name" value="TilS"/>
    <property type="match status" value="1"/>
</dbReference>
<dbReference type="InterPro" id="IPR012796">
    <property type="entry name" value="Lysidine-tRNA-synth_C"/>
</dbReference>
<dbReference type="CDD" id="cd01992">
    <property type="entry name" value="TilS_N"/>
    <property type="match status" value="1"/>
</dbReference>
<dbReference type="EMBL" id="CP020370">
    <property type="protein sequence ID" value="AUB80981.1"/>
    <property type="molecule type" value="Genomic_DNA"/>
</dbReference>
<dbReference type="Pfam" id="PF01171">
    <property type="entry name" value="ATP_bind_3"/>
    <property type="match status" value="1"/>
</dbReference>
<gene>
    <name evidence="8" type="primary">tilS</name>
    <name evidence="10" type="ORF">THSYN_08490</name>
</gene>
<keyword evidence="5 8" id="KW-0547">Nucleotide-binding</keyword>
<keyword evidence="3 8" id="KW-0436">Ligase</keyword>
<sequence length="461" mass="50084">MPGFDPQSLVATLAPFEAAGRVWIAYSGGLDSTVLLRAAAAVRERLPGPLWAVHVDHALHPDSGRWAEHCRVTCEDLAIPLRECRAEVKPGRGESLEAVARTARYAEFFALLAPGDLLLTAHHLDDQAETLMLALIRGSGVHGLAAMPLVADLGLGRLVRPLLGHPRAALEQYARTLGLTWLEDPSNREPAMDRNYLRQLVLPLLRERWPTVSATLARSAAHCADAAALVDLAAGRELAGLGGERPGTLSIPGLARLERTLRKAVLRLWLRRRGFLGPDSAHLGRILDEVLPARPDADPLVAWRGCEVRRYRQDLFALRPLPPVPTGPGLPWDRPVLELPHGLGTLERVADAEQMALMGPVRVRFGVSELSCRPPGGAHQRPLKKLFQEAGVPPWLRPYVPLVFAGDDLVAVVGVCACAQTQGVPDHAMLTAAEVPLTALAPTAPQVRWSGHPWESLGYFR</sequence>
<dbReference type="SMART" id="SM00977">
    <property type="entry name" value="TilS_C"/>
    <property type="match status" value="1"/>
</dbReference>
<keyword evidence="2 8" id="KW-0963">Cytoplasm</keyword>
<dbReference type="RefSeq" id="WP_100918762.1">
    <property type="nucleotide sequence ID" value="NZ_CP020370.1"/>
</dbReference>
<dbReference type="OrthoDB" id="9807403at2"/>
<dbReference type="SUPFAM" id="SSF52402">
    <property type="entry name" value="Adenine nucleotide alpha hydrolases-like"/>
    <property type="match status" value="1"/>
</dbReference>
<dbReference type="Gene3D" id="3.40.50.620">
    <property type="entry name" value="HUPs"/>
    <property type="match status" value="1"/>
</dbReference>
<keyword evidence="6 8" id="KW-0067">ATP-binding</keyword>
<feature type="binding site" evidence="8">
    <location>
        <begin position="27"/>
        <end position="32"/>
    </location>
    <ligand>
        <name>ATP</name>
        <dbReference type="ChEBI" id="CHEBI:30616"/>
    </ligand>
</feature>
<name>A0A2K8U7D7_9GAMM</name>
<evidence type="ECO:0000256" key="4">
    <source>
        <dbReference type="ARBA" id="ARBA00022694"/>
    </source>
</evidence>
<evidence type="ECO:0000256" key="1">
    <source>
        <dbReference type="ARBA" id="ARBA00004496"/>
    </source>
</evidence>
<dbReference type="InterPro" id="IPR011063">
    <property type="entry name" value="TilS/TtcA_N"/>
</dbReference>
<dbReference type="GO" id="GO:0005737">
    <property type="term" value="C:cytoplasm"/>
    <property type="evidence" value="ECO:0007669"/>
    <property type="project" value="UniProtKB-SubCell"/>
</dbReference>
<feature type="domain" description="Lysidine-tRNA(Ile) synthetase C-terminal" evidence="9">
    <location>
        <begin position="361"/>
        <end position="427"/>
    </location>
</feature>
<evidence type="ECO:0000256" key="3">
    <source>
        <dbReference type="ARBA" id="ARBA00022598"/>
    </source>
</evidence>
<comment type="function">
    <text evidence="8">Ligates lysine onto the cytidine present at position 34 of the AUA codon-specific tRNA(Ile) that contains the anticodon CAU, in an ATP-dependent manner. Cytidine is converted to lysidine, thus changing the amino acid specificity of the tRNA from methionine to isoleucine.</text>
</comment>
<dbReference type="GO" id="GO:0006400">
    <property type="term" value="P:tRNA modification"/>
    <property type="evidence" value="ECO:0007669"/>
    <property type="project" value="UniProtKB-UniRule"/>
</dbReference>
<evidence type="ECO:0000256" key="7">
    <source>
        <dbReference type="ARBA" id="ARBA00048539"/>
    </source>
</evidence>
<dbReference type="EC" id="6.3.4.19" evidence="8"/>
<comment type="domain">
    <text evidence="8">The N-terminal region contains the highly conserved SGGXDS motif, predicted to be a P-loop motif involved in ATP binding.</text>
</comment>
<evidence type="ECO:0000256" key="2">
    <source>
        <dbReference type="ARBA" id="ARBA00022490"/>
    </source>
</evidence>
<dbReference type="GO" id="GO:0032267">
    <property type="term" value="F:tRNA(Ile)-lysidine synthase activity"/>
    <property type="evidence" value="ECO:0007669"/>
    <property type="project" value="UniProtKB-EC"/>
</dbReference>
<dbReference type="AlphaFoldDB" id="A0A2K8U7D7"/>
<dbReference type="NCBIfam" id="TIGR02433">
    <property type="entry name" value="lysidine_TilS_C"/>
    <property type="match status" value="1"/>
</dbReference>
<protein>
    <recommendedName>
        <fullName evidence="8">tRNA(Ile)-lysidine synthase</fullName>
        <ecNumber evidence="8">6.3.4.19</ecNumber>
    </recommendedName>
    <alternativeName>
        <fullName evidence="8">tRNA(Ile)-2-lysyl-cytidine synthase</fullName>
    </alternativeName>
    <alternativeName>
        <fullName evidence="8">tRNA(Ile)-lysidine synthetase</fullName>
    </alternativeName>
</protein>
<evidence type="ECO:0000259" key="9">
    <source>
        <dbReference type="SMART" id="SM00977"/>
    </source>
</evidence>
<dbReference type="InterPro" id="IPR015262">
    <property type="entry name" value="tRNA_Ile_lys_synt_subst-bd"/>
</dbReference>
<dbReference type="GO" id="GO:0005524">
    <property type="term" value="F:ATP binding"/>
    <property type="evidence" value="ECO:0007669"/>
    <property type="project" value="UniProtKB-UniRule"/>
</dbReference>
<dbReference type="InterPro" id="IPR014729">
    <property type="entry name" value="Rossmann-like_a/b/a_fold"/>
</dbReference>
<comment type="similarity">
    <text evidence="8">Belongs to the tRNA(Ile)-lysidine synthase family.</text>
</comment>
<proteinExistence type="inferred from homology"/>
<keyword evidence="4 8" id="KW-0819">tRNA processing</keyword>
<comment type="catalytic activity">
    <reaction evidence="7 8">
        <text>cytidine(34) in tRNA(Ile2) + L-lysine + ATP = lysidine(34) in tRNA(Ile2) + AMP + diphosphate + H(+)</text>
        <dbReference type="Rhea" id="RHEA:43744"/>
        <dbReference type="Rhea" id="RHEA-COMP:10625"/>
        <dbReference type="Rhea" id="RHEA-COMP:10670"/>
        <dbReference type="ChEBI" id="CHEBI:15378"/>
        <dbReference type="ChEBI" id="CHEBI:30616"/>
        <dbReference type="ChEBI" id="CHEBI:32551"/>
        <dbReference type="ChEBI" id="CHEBI:33019"/>
        <dbReference type="ChEBI" id="CHEBI:82748"/>
        <dbReference type="ChEBI" id="CHEBI:83665"/>
        <dbReference type="ChEBI" id="CHEBI:456215"/>
        <dbReference type="EC" id="6.3.4.19"/>
    </reaction>
</comment>
<dbReference type="Proteomes" id="UP000232638">
    <property type="component" value="Chromosome"/>
</dbReference>
<organism evidence="10 11">
    <name type="scientific">Candidatus Thiodictyon syntrophicum</name>
    <dbReference type="NCBI Taxonomy" id="1166950"/>
    <lineage>
        <taxon>Bacteria</taxon>
        <taxon>Pseudomonadati</taxon>
        <taxon>Pseudomonadota</taxon>
        <taxon>Gammaproteobacteria</taxon>
        <taxon>Chromatiales</taxon>
        <taxon>Chromatiaceae</taxon>
        <taxon>Thiodictyon</taxon>
    </lineage>
</organism>
<dbReference type="KEGG" id="tsy:THSYN_08490"/>
<keyword evidence="11" id="KW-1185">Reference proteome</keyword>